<reference evidence="3" key="1">
    <citation type="submission" date="2017-03" db="EMBL/GenBank/DDBJ databases">
        <title>Phytopthora megakarya and P. palmivora, two closely related causual agents of cacao black pod achieved similar genome size and gene model numbers by different mechanisms.</title>
        <authorList>
            <person name="Ali S."/>
            <person name="Shao J."/>
            <person name="Larry D.J."/>
            <person name="Kronmiller B."/>
            <person name="Shen D."/>
            <person name="Strem M.D."/>
            <person name="Melnick R.L."/>
            <person name="Guiltinan M.J."/>
            <person name="Tyler B.M."/>
            <person name="Meinhardt L.W."/>
            <person name="Bailey B.A."/>
        </authorList>
    </citation>
    <scope>NUCLEOTIDE SEQUENCE [LARGE SCALE GENOMIC DNA]</scope>
    <source>
        <strain evidence="3">zdho120</strain>
    </source>
</reference>
<protein>
    <submittedName>
        <fullName evidence="2">Eukaryotic/viral aspartic protease</fullName>
    </submittedName>
</protein>
<dbReference type="Proteomes" id="UP000198211">
    <property type="component" value="Unassembled WGS sequence"/>
</dbReference>
<evidence type="ECO:0000256" key="1">
    <source>
        <dbReference type="SAM" id="MobiDB-lite"/>
    </source>
</evidence>
<dbReference type="GO" id="GO:0008233">
    <property type="term" value="F:peptidase activity"/>
    <property type="evidence" value="ECO:0007669"/>
    <property type="project" value="UniProtKB-KW"/>
</dbReference>
<keyword evidence="3" id="KW-1185">Reference proteome</keyword>
<accession>A0A225UVV6</accession>
<proteinExistence type="predicted"/>
<name>A0A225UVV6_9STRA</name>
<keyword evidence="2" id="KW-0378">Hydrolase</keyword>
<keyword evidence="2" id="KW-0645">Protease</keyword>
<evidence type="ECO:0000313" key="2">
    <source>
        <dbReference type="EMBL" id="OWY96359.1"/>
    </source>
</evidence>
<dbReference type="AlphaFoldDB" id="A0A225UVV6"/>
<dbReference type="OrthoDB" id="138598at2759"/>
<feature type="region of interest" description="Disordered" evidence="1">
    <location>
        <begin position="1"/>
        <end position="23"/>
    </location>
</feature>
<dbReference type="EMBL" id="NBNE01011739">
    <property type="protein sequence ID" value="OWY96359.1"/>
    <property type="molecule type" value="Genomic_DNA"/>
</dbReference>
<gene>
    <name evidence="2" type="ORF">PHMEG_00033390</name>
</gene>
<dbReference type="GO" id="GO:0006508">
    <property type="term" value="P:proteolysis"/>
    <property type="evidence" value="ECO:0007669"/>
    <property type="project" value="UniProtKB-KW"/>
</dbReference>
<organism evidence="2 3">
    <name type="scientific">Phytophthora megakarya</name>
    <dbReference type="NCBI Taxonomy" id="4795"/>
    <lineage>
        <taxon>Eukaryota</taxon>
        <taxon>Sar</taxon>
        <taxon>Stramenopiles</taxon>
        <taxon>Oomycota</taxon>
        <taxon>Peronosporomycetes</taxon>
        <taxon>Peronosporales</taxon>
        <taxon>Peronosporaceae</taxon>
        <taxon>Phytophthora</taxon>
    </lineage>
</organism>
<evidence type="ECO:0000313" key="3">
    <source>
        <dbReference type="Proteomes" id="UP000198211"/>
    </source>
</evidence>
<comment type="caution">
    <text evidence="2">The sequence shown here is derived from an EMBL/GenBank/DDBJ whole genome shotgun (WGS) entry which is preliminary data.</text>
</comment>
<sequence length="173" mass="19517">MRAPESEDDSAPKTVSRDARRQYTAEDFIKPKPNGELLRPFHDLDFSKLTSVRLTIQALFAVLRESGFVLGAFEMERVYAWDYKAWTNAIHAILYPLTILVGTVKRKTTSITRPKAGSRVVPPLPSYASIEGSDSSTESPKRMLMRRPPHVTQLAATPAEPENLSTYPRIWKT</sequence>